<dbReference type="OrthoDB" id="3822522at2"/>
<evidence type="ECO:0000313" key="2">
    <source>
        <dbReference type="EMBL" id="GAT66695.1"/>
    </source>
</evidence>
<feature type="signal peptide" evidence="1">
    <location>
        <begin position="1"/>
        <end position="23"/>
    </location>
</feature>
<dbReference type="RefSeq" id="WP_068896820.1">
    <property type="nucleotide sequence ID" value="NZ_BDCX01000005.1"/>
</dbReference>
<evidence type="ECO:0008006" key="4">
    <source>
        <dbReference type="Google" id="ProtNLM"/>
    </source>
</evidence>
<proteinExistence type="predicted"/>
<evidence type="ECO:0000313" key="3">
    <source>
        <dbReference type="Proteomes" id="UP000077701"/>
    </source>
</evidence>
<protein>
    <recommendedName>
        <fullName evidence="4">CU044_5270 family protein</fullName>
    </recommendedName>
</protein>
<keyword evidence="1" id="KW-0732">Signal</keyword>
<accession>A0A161LJN6</accession>
<evidence type="ECO:0000256" key="1">
    <source>
        <dbReference type="SAM" id="SignalP"/>
    </source>
</evidence>
<sequence length="313" mass="34211">MRSTLAIAAGLVLAGAAAAPATAVTASTAPATAVTATADAPKGAYWRVEQIRTAMHPKPVGSGYHLIERSVSVDWLSLAGKNWWGFRKLGAKPATPKDEAAWRADGSPTSWAYRVEGMKVRVSTRPDKGSVMPTKGRRDGFHVGEKLMTYQQLQALPAEVEPLRRYLTEQTDAWIDKAAEEAKSTDPRATKNDWLVNRDRYVAERAIPLLYENPVPEKVRAAAYQVLKTTKGVTDLGRVTDPLGRSGHKLALPVLTKKNTVLKQYYVVDTRTMTLLAEYTDLKDDRAPVHGKSDTTTFTVGWTNDKPAVPGVS</sequence>
<feature type="chain" id="PRO_5039090028" description="CU044_5270 family protein" evidence="1">
    <location>
        <begin position="24"/>
        <end position="313"/>
    </location>
</feature>
<organism evidence="2 3">
    <name type="scientific">Planomonospora sphaerica</name>
    <dbReference type="NCBI Taxonomy" id="161355"/>
    <lineage>
        <taxon>Bacteria</taxon>
        <taxon>Bacillati</taxon>
        <taxon>Actinomycetota</taxon>
        <taxon>Actinomycetes</taxon>
        <taxon>Streptosporangiales</taxon>
        <taxon>Streptosporangiaceae</taxon>
        <taxon>Planomonospora</taxon>
    </lineage>
</organism>
<dbReference type="STRING" id="161355.PS9374_02345"/>
<dbReference type="EMBL" id="BDCX01000005">
    <property type="protein sequence ID" value="GAT66695.1"/>
    <property type="molecule type" value="Genomic_DNA"/>
</dbReference>
<gene>
    <name evidence="2" type="ORF">PS9374_02345</name>
</gene>
<comment type="caution">
    <text evidence="2">The sequence shown here is derived from an EMBL/GenBank/DDBJ whole genome shotgun (WGS) entry which is preliminary data.</text>
</comment>
<reference evidence="3" key="2">
    <citation type="submission" date="2016-04" db="EMBL/GenBank/DDBJ databases">
        <title>Planomonospora sphaerica JCM9374 whole genome shotgun sequence.</title>
        <authorList>
            <person name="Suzuki T."/>
            <person name="Dohra H."/>
            <person name="Kodani S."/>
        </authorList>
    </citation>
    <scope>NUCLEOTIDE SEQUENCE [LARGE SCALE GENOMIC DNA]</scope>
    <source>
        <strain evidence="3">JCM 9374</strain>
    </source>
</reference>
<dbReference type="AlphaFoldDB" id="A0A161LJN6"/>
<dbReference type="Proteomes" id="UP000077701">
    <property type="component" value="Unassembled WGS sequence"/>
</dbReference>
<keyword evidence="3" id="KW-1185">Reference proteome</keyword>
<name>A0A161LJN6_9ACTN</name>
<reference evidence="2 3" key="1">
    <citation type="journal article" date="2016" name="Genome Announc.">
        <title>Draft Genome Sequence of Planomonospora sphaerica JCM9374, a Rare Actinomycete.</title>
        <authorList>
            <person name="Dohra H."/>
            <person name="Suzuki T."/>
            <person name="Inoue Y."/>
            <person name="Kodani S."/>
        </authorList>
    </citation>
    <scope>NUCLEOTIDE SEQUENCE [LARGE SCALE GENOMIC DNA]</scope>
    <source>
        <strain evidence="2 3">JCM 9374</strain>
    </source>
</reference>